<dbReference type="Pfam" id="PF20434">
    <property type="entry name" value="BD-FAE"/>
    <property type="match status" value="1"/>
</dbReference>
<dbReference type="InterPro" id="IPR050300">
    <property type="entry name" value="GDXG_lipolytic_enzyme"/>
</dbReference>
<evidence type="ECO:0000256" key="1">
    <source>
        <dbReference type="ARBA" id="ARBA00022801"/>
    </source>
</evidence>
<dbReference type="GO" id="GO:0016787">
    <property type="term" value="F:hydrolase activity"/>
    <property type="evidence" value="ECO:0007669"/>
    <property type="project" value="UniProtKB-KW"/>
</dbReference>
<gene>
    <name evidence="3" type="ORF">ETSY1_17970</name>
</gene>
<evidence type="ECO:0000259" key="2">
    <source>
        <dbReference type="Pfam" id="PF20434"/>
    </source>
</evidence>
<dbReference type="Proteomes" id="UP000019141">
    <property type="component" value="Unassembled WGS sequence"/>
</dbReference>
<dbReference type="InterPro" id="IPR049492">
    <property type="entry name" value="BD-FAE-like_dom"/>
</dbReference>
<comment type="caution">
    <text evidence="3">The sequence shown here is derived from an EMBL/GenBank/DDBJ whole genome shotgun (WGS) entry which is preliminary data.</text>
</comment>
<reference evidence="3 4" key="1">
    <citation type="journal article" date="2014" name="Nature">
        <title>An environmental bacterial taxon with a large and distinct metabolic repertoire.</title>
        <authorList>
            <person name="Wilson M.C."/>
            <person name="Mori T."/>
            <person name="Ruckert C."/>
            <person name="Uria A.R."/>
            <person name="Helf M.J."/>
            <person name="Takada K."/>
            <person name="Gernert C."/>
            <person name="Steffens U.A."/>
            <person name="Heycke N."/>
            <person name="Schmitt S."/>
            <person name="Rinke C."/>
            <person name="Helfrich E.J."/>
            <person name="Brachmann A.O."/>
            <person name="Gurgui C."/>
            <person name="Wakimoto T."/>
            <person name="Kracht M."/>
            <person name="Crusemann M."/>
            <person name="Hentschel U."/>
            <person name="Abe I."/>
            <person name="Matsunaga S."/>
            <person name="Kalinowski J."/>
            <person name="Takeyama H."/>
            <person name="Piel J."/>
        </authorList>
    </citation>
    <scope>NUCLEOTIDE SEQUENCE [LARGE SCALE GENOMIC DNA]</scope>
    <source>
        <strain evidence="4">TSY1</strain>
    </source>
</reference>
<feature type="domain" description="BD-FAE-like" evidence="2">
    <location>
        <begin position="76"/>
        <end position="169"/>
    </location>
</feature>
<organism evidence="3 4">
    <name type="scientific">Entotheonella factor</name>
    <dbReference type="NCBI Taxonomy" id="1429438"/>
    <lineage>
        <taxon>Bacteria</taxon>
        <taxon>Pseudomonadati</taxon>
        <taxon>Nitrospinota/Tectimicrobiota group</taxon>
        <taxon>Candidatus Tectimicrobiota</taxon>
        <taxon>Candidatus Entotheonellia</taxon>
        <taxon>Candidatus Entotheonellales</taxon>
        <taxon>Candidatus Entotheonellaceae</taxon>
        <taxon>Candidatus Entotheonella</taxon>
    </lineage>
</organism>
<keyword evidence="1" id="KW-0378">Hydrolase</keyword>
<dbReference type="Gene3D" id="3.40.50.1820">
    <property type="entry name" value="alpha/beta hydrolase"/>
    <property type="match status" value="1"/>
</dbReference>
<dbReference type="SUPFAM" id="SSF53474">
    <property type="entry name" value="alpha/beta-Hydrolases"/>
    <property type="match status" value="1"/>
</dbReference>
<accession>W4LKK8</accession>
<keyword evidence="4" id="KW-1185">Reference proteome</keyword>
<sequence>MTTSIKPKVWLDYDQDALNDQYNQRVLVPNADEYAQRNLKESERVRACLPCELDVAYGPSEAEKLDLFPAPVAGGPIVVYIHGGAWTRSSKNHVNYPAEAFTRAGAAYVAVDFGLVPSVTLDEQVRQNRAAIQWVYHHAASYGADPNQLYVAGHSSGAHVTGMMITTDWARDWGLPSDVIKGALACSGMYDLEPVRLSSRNDYLKLDPEAARRNSPILHLPTAGCPVIIGYGEGDQDEFRRQSAAFVAAWREAGLRCHDVVLPGLNHFEVGQQFNEPQSPILKLMFEMMGL</sequence>
<dbReference type="PANTHER" id="PTHR48081:SF33">
    <property type="entry name" value="KYNURENINE FORMAMIDASE"/>
    <property type="match status" value="1"/>
</dbReference>
<dbReference type="EMBL" id="AZHW01000535">
    <property type="protein sequence ID" value="ETW98638.1"/>
    <property type="molecule type" value="Genomic_DNA"/>
</dbReference>
<protein>
    <recommendedName>
        <fullName evidence="2">BD-FAE-like domain-containing protein</fullName>
    </recommendedName>
</protein>
<dbReference type="PANTHER" id="PTHR48081">
    <property type="entry name" value="AB HYDROLASE SUPERFAMILY PROTEIN C4A8.06C"/>
    <property type="match status" value="1"/>
</dbReference>
<proteinExistence type="predicted"/>
<name>W4LKK8_ENTF1</name>
<evidence type="ECO:0000313" key="3">
    <source>
        <dbReference type="EMBL" id="ETW98638.1"/>
    </source>
</evidence>
<evidence type="ECO:0000313" key="4">
    <source>
        <dbReference type="Proteomes" id="UP000019141"/>
    </source>
</evidence>
<dbReference type="AlphaFoldDB" id="W4LKK8"/>
<dbReference type="HOGENOM" id="CLU_012494_4_7_7"/>
<dbReference type="InterPro" id="IPR029058">
    <property type="entry name" value="AB_hydrolase_fold"/>
</dbReference>